<comment type="caution">
    <text evidence="1">The sequence shown here is derived from an EMBL/GenBank/DDBJ whole genome shotgun (WGS) entry which is preliminary data.</text>
</comment>
<sequence>MREYKASGPKNSRVKGQLTGHVPLTEDSVFTRGVEYDLFPSNIESPEAEANKSGLGFRKHRERTHEDVDNIPGVPPHQRKKNRQLRAATEIRVCVLNLDQIEFLFWCRTTQMNRLFSVSRFRKHERT</sequence>
<organism evidence="1 2">
    <name type="scientific">Thelephora ganbajun</name>
    <name type="common">Ganba fungus</name>
    <dbReference type="NCBI Taxonomy" id="370292"/>
    <lineage>
        <taxon>Eukaryota</taxon>
        <taxon>Fungi</taxon>
        <taxon>Dikarya</taxon>
        <taxon>Basidiomycota</taxon>
        <taxon>Agaricomycotina</taxon>
        <taxon>Agaricomycetes</taxon>
        <taxon>Thelephorales</taxon>
        <taxon>Thelephoraceae</taxon>
        <taxon>Thelephora</taxon>
    </lineage>
</organism>
<proteinExistence type="predicted"/>
<dbReference type="EMBL" id="MU117988">
    <property type="protein sequence ID" value="KAF9650131.1"/>
    <property type="molecule type" value="Genomic_DNA"/>
</dbReference>
<evidence type="ECO:0000313" key="1">
    <source>
        <dbReference type="EMBL" id="KAF9650131.1"/>
    </source>
</evidence>
<reference evidence="1" key="2">
    <citation type="journal article" date="2020" name="Nat. Commun.">
        <title>Large-scale genome sequencing of mycorrhizal fungi provides insights into the early evolution of symbiotic traits.</title>
        <authorList>
            <person name="Miyauchi S."/>
            <person name="Kiss E."/>
            <person name="Kuo A."/>
            <person name="Drula E."/>
            <person name="Kohler A."/>
            <person name="Sanchez-Garcia M."/>
            <person name="Morin E."/>
            <person name="Andreopoulos B."/>
            <person name="Barry K.W."/>
            <person name="Bonito G."/>
            <person name="Buee M."/>
            <person name="Carver A."/>
            <person name="Chen C."/>
            <person name="Cichocki N."/>
            <person name="Clum A."/>
            <person name="Culley D."/>
            <person name="Crous P.W."/>
            <person name="Fauchery L."/>
            <person name="Girlanda M."/>
            <person name="Hayes R.D."/>
            <person name="Keri Z."/>
            <person name="LaButti K."/>
            <person name="Lipzen A."/>
            <person name="Lombard V."/>
            <person name="Magnuson J."/>
            <person name="Maillard F."/>
            <person name="Murat C."/>
            <person name="Nolan M."/>
            <person name="Ohm R.A."/>
            <person name="Pangilinan J."/>
            <person name="Pereira M.F."/>
            <person name="Perotto S."/>
            <person name="Peter M."/>
            <person name="Pfister S."/>
            <person name="Riley R."/>
            <person name="Sitrit Y."/>
            <person name="Stielow J.B."/>
            <person name="Szollosi G."/>
            <person name="Zifcakova L."/>
            <person name="Stursova M."/>
            <person name="Spatafora J.W."/>
            <person name="Tedersoo L."/>
            <person name="Vaario L.M."/>
            <person name="Yamada A."/>
            <person name="Yan M."/>
            <person name="Wang P."/>
            <person name="Xu J."/>
            <person name="Bruns T."/>
            <person name="Baldrian P."/>
            <person name="Vilgalys R."/>
            <person name="Dunand C."/>
            <person name="Henrissat B."/>
            <person name="Grigoriev I.V."/>
            <person name="Hibbett D."/>
            <person name="Nagy L.G."/>
            <person name="Martin F.M."/>
        </authorList>
    </citation>
    <scope>NUCLEOTIDE SEQUENCE</scope>
    <source>
        <strain evidence="1">P2</strain>
    </source>
</reference>
<reference evidence="1" key="1">
    <citation type="submission" date="2019-10" db="EMBL/GenBank/DDBJ databases">
        <authorList>
            <consortium name="DOE Joint Genome Institute"/>
            <person name="Kuo A."/>
            <person name="Miyauchi S."/>
            <person name="Kiss E."/>
            <person name="Drula E."/>
            <person name="Kohler A."/>
            <person name="Sanchez-Garcia M."/>
            <person name="Andreopoulos B."/>
            <person name="Barry K.W."/>
            <person name="Bonito G."/>
            <person name="Buee M."/>
            <person name="Carver A."/>
            <person name="Chen C."/>
            <person name="Cichocki N."/>
            <person name="Clum A."/>
            <person name="Culley D."/>
            <person name="Crous P.W."/>
            <person name="Fauchery L."/>
            <person name="Girlanda M."/>
            <person name="Hayes R."/>
            <person name="Keri Z."/>
            <person name="Labutti K."/>
            <person name="Lipzen A."/>
            <person name="Lombard V."/>
            <person name="Magnuson J."/>
            <person name="Maillard F."/>
            <person name="Morin E."/>
            <person name="Murat C."/>
            <person name="Nolan M."/>
            <person name="Ohm R."/>
            <person name="Pangilinan J."/>
            <person name="Pereira M."/>
            <person name="Perotto S."/>
            <person name="Peter M."/>
            <person name="Riley R."/>
            <person name="Sitrit Y."/>
            <person name="Stielow B."/>
            <person name="Szollosi G."/>
            <person name="Zifcakova L."/>
            <person name="Stursova M."/>
            <person name="Spatafora J.W."/>
            <person name="Tedersoo L."/>
            <person name="Vaario L.-M."/>
            <person name="Yamada A."/>
            <person name="Yan M."/>
            <person name="Wang P."/>
            <person name="Xu J."/>
            <person name="Bruns T."/>
            <person name="Baldrian P."/>
            <person name="Vilgalys R."/>
            <person name="Henrissat B."/>
            <person name="Grigoriev I.V."/>
            <person name="Hibbett D."/>
            <person name="Nagy L.G."/>
            <person name="Martin F.M."/>
        </authorList>
    </citation>
    <scope>NUCLEOTIDE SEQUENCE</scope>
    <source>
        <strain evidence="1">P2</strain>
    </source>
</reference>
<dbReference type="Proteomes" id="UP000886501">
    <property type="component" value="Unassembled WGS sequence"/>
</dbReference>
<keyword evidence="2" id="KW-1185">Reference proteome</keyword>
<evidence type="ECO:0000313" key="2">
    <source>
        <dbReference type="Proteomes" id="UP000886501"/>
    </source>
</evidence>
<accession>A0ACB6ZLV9</accession>
<name>A0ACB6ZLV9_THEGA</name>
<gene>
    <name evidence="1" type="ORF">BDM02DRAFT_1514438</name>
</gene>
<protein>
    <submittedName>
        <fullName evidence="1">Uncharacterized protein</fullName>
    </submittedName>
</protein>